<keyword evidence="1" id="KW-0732">Signal</keyword>
<gene>
    <name evidence="3" type="ORF">ACFPQ5_10075</name>
</gene>
<accession>A0ABW0MNZ3</accession>
<evidence type="ECO:0000256" key="1">
    <source>
        <dbReference type="SAM" id="SignalP"/>
    </source>
</evidence>
<dbReference type="RefSeq" id="WP_379754407.1">
    <property type="nucleotide sequence ID" value="NZ_JBHSMR010000013.1"/>
</dbReference>
<keyword evidence="4" id="KW-1185">Reference proteome</keyword>
<evidence type="ECO:0000259" key="2">
    <source>
        <dbReference type="Pfam" id="PF07589"/>
    </source>
</evidence>
<dbReference type="InterPro" id="IPR013424">
    <property type="entry name" value="Ice-binding_C"/>
</dbReference>
<reference evidence="4" key="1">
    <citation type="journal article" date="2019" name="Int. J. Syst. Evol. Microbiol.">
        <title>The Global Catalogue of Microorganisms (GCM) 10K type strain sequencing project: providing services to taxonomists for standard genome sequencing and annotation.</title>
        <authorList>
            <consortium name="The Broad Institute Genomics Platform"/>
            <consortium name="The Broad Institute Genome Sequencing Center for Infectious Disease"/>
            <person name="Wu L."/>
            <person name="Ma J."/>
        </authorList>
    </citation>
    <scope>NUCLEOTIDE SEQUENCE [LARGE SCALE GENOMIC DNA]</scope>
    <source>
        <strain evidence="4">CCUG 43111</strain>
    </source>
</reference>
<dbReference type="NCBIfam" id="TIGR02595">
    <property type="entry name" value="PEP_CTERM"/>
    <property type="match status" value="1"/>
</dbReference>
<evidence type="ECO:0000313" key="4">
    <source>
        <dbReference type="Proteomes" id="UP001596101"/>
    </source>
</evidence>
<dbReference type="Proteomes" id="UP001596101">
    <property type="component" value="Unassembled WGS sequence"/>
</dbReference>
<dbReference type="Pfam" id="PF07589">
    <property type="entry name" value="PEP-CTERM"/>
    <property type="match status" value="1"/>
</dbReference>
<protein>
    <submittedName>
        <fullName evidence="3">PEP-CTERM sorting domain-containing protein</fullName>
    </submittedName>
</protein>
<comment type="caution">
    <text evidence="3">The sequence shown here is derived from an EMBL/GenBank/DDBJ whole genome shotgun (WGS) entry which is preliminary data.</text>
</comment>
<feature type="signal peptide" evidence="1">
    <location>
        <begin position="1"/>
        <end position="26"/>
    </location>
</feature>
<dbReference type="EMBL" id="JBHSMR010000013">
    <property type="protein sequence ID" value="MFC5478536.1"/>
    <property type="molecule type" value="Genomic_DNA"/>
</dbReference>
<organism evidence="3 4">
    <name type="scientific">Massilia suwonensis</name>
    <dbReference type="NCBI Taxonomy" id="648895"/>
    <lineage>
        <taxon>Bacteria</taxon>
        <taxon>Pseudomonadati</taxon>
        <taxon>Pseudomonadota</taxon>
        <taxon>Betaproteobacteria</taxon>
        <taxon>Burkholderiales</taxon>
        <taxon>Oxalobacteraceae</taxon>
        <taxon>Telluria group</taxon>
        <taxon>Massilia</taxon>
    </lineage>
</organism>
<feature type="chain" id="PRO_5045574490" evidence="1">
    <location>
        <begin position="27"/>
        <end position="192"/>
    </location>
</feature>
<name>A0ABW0MNZ3_9BURK</name>
<sequence>MKALNLKSILMAAVAATGFATCNVMADPLFGSFDSANSGAKTEVDFINQASGGSYTADDLLKDDSPVAALIDGVWTISAPSSPGWFLLKFGLPTNGANENVWNTKLDTYVFRNDASLTQLTWTNDLVNFLSGGDCRVGNDGPCNIGRLSHVTWVPGGGSGNPGGNPGEVPEPASLALLGAGLAGMALRRRRG</sequence>
<evidence type="ECO:0000313" key="3">
    <source>
        <dbReference type="EMBL" id="MFC5478536.1"/>
    </source>
</evidence>
<feature type="domain" description="Ice-binding protein C-terminal" evidence="2">
    <location>
        <begin position="169"/>
        <end position="190"/>
    </location>
</feature>
<proteinExistence type="predicted"/>